<organism evidence="2 3">
    <name type="scientific">Jiella pacifica</name>
    <dbReference type="NCBI Taxonomy" id="2696469"/>
    <lineage>
        <taxon>Bacteria</taxon>
        <taxon>Pseudomonadati</taxon>
        <taxon>Pseudomonadota</taxon>
        <taxon>Alphaproteobacteria</taxon>
        <taxon>Hyphomicrobiales</taxon>
        <taxon>Aurantimonadaceae</taxon>
        <taxon>Jiella</taxon>
    </lineage>
</organism>
<feature type="region of interest" description="Disordered" evidence="1">
    <location>
        <begin position="30"/>
        <end position="51"/>
    </location>
</feature>
<dbReference type="AlphaFoldDB" id="A0A6N9T650"/>
<dbReference type="EMBL" id="JAAAMG010000011">
    <property type="protein sequence ID" value="NDW05685.1"/>
    <property type="molecule type" value="Genomic_DNA"/>
</dbReference>
<dbReference type="Proteomes" id="UP000469011">
    <property type="component" value="Unassembled WGS sequence"/>
</dbReference>
<proteinExistence type="predicted"/>
<accession>A0A6N9T650</accession>
<reference evidence="2 3" key="1">
    <citation type="submission" date="2020-01" db="EMBL/GenBank/DDBJ databases">
        <title>Jiella pacifica sp. nov.</title>
        <authorList>
            <person name="Xue Z."/>
            <person name="Zhu S."/>
            <person name="Chen J."/>
            <person name="Yang J."/>
        </authorList>
    </citation>
    <scope>NUCLEOTIDE SEQUENCE [LARGE SCALE GENOMIC DNA]</scope>
    <source>
        <strain evidence="2 3">40Bstr34</strain>
    </source>
</reference>
<evidence type="ECO:0000313" key="3">
    <source>
        <dbReference type="Proteomes" id="UP000469011"/>
    </source>
</evidence>
<gene>
    <name evidence="2" type="ORF">GTK09_14765</name>
</gene>
<evidence type="ECO:0000256" key="1">
    <source>
        <dbReference type="SAM" id="MobiDB-lite"/>
    </source>
</evidence>
<evidence type="ECO:0000313" key="2">
    <source>
        <dbReference type="EMBL" id="NDW05685.1"/>
    </source>
</evidence>
<protein>
    <submittedName>
        <fullName evidence="2">Uncharacterized protein</fullName>
    </submittedName>
</protein>
<comment type="caution">
    <text evidence="2">The sequence shown here is derived from an EMBL/GenBank/DDBJ whole genome shotgun (WGS) entry which is preliminary data.</text>
</comment>
<name>A0A6N9T650_9HYPH</name>
<sequence length="60" mass="6440">MTDIATTGRDLDARQLHRTTTIWVVGAASRGVPPARDPAGSDFRNPPPVSTNLHFQGAEI</sequence>
<keyword evidence="3" id="KW-1185">Reference proteome</keyword>